<dbReference type="Proteomes" id="UP000274822">
    <property type="component" value="Unassembled WGS sequence"/>
</dbReference>
<proteinExistence type="predicted"/>
<feature type="non-terminal residue" evidence="3">
    <location>
        <position position="1"/>
    </location>
</feature>
<evidence type="ECO:0000313" key="3">
    <source>
        <dbReference type="EMBL" id="RUS24128.1"/>
    </source>
</evidence>
<keyword evidence="4" id="KW-1185">Reference proteome</keyword>
<dbReference type="Pfam" id="PF00615">
    <property type="entry name" value="RGS"/>
    <property type="match status" value="1"/>
</dbReference>
<dbReference type="InterPro" id="IPR036305">
    <property type="entry name" value="RGS_sf"/>
</dbReference>
<accession>A0A433Q2Z7</accession>
<feature type="transmembrane region" description="Helical" evidence="1">
    <location>
        <begin position="122"/>
        <end position="152"/>
    </location>
</feature>
<dbReference type="InterPro" id="IPR016137">
    <property type="entry name" value="RGS"/>
</dbReference>
<name>A0A433Q2Z7_9FUNG</name>
<feature type="transmembrane region" description="Helical" evidence="1">
    <location>
        <begin position="231"/>
        <end position="254"/>
    </location>
</feature>
<feature type="transmembrane region" description="Helical" evidence="1">
    <location>
        <begin position="298"/>
        <end position="318"/>
    </location>
</feature>
<organism evidence="3 4">
    <name type="scientific">Jimgerdemannia flammicorona</name>
    <dbReference type="NCBI Taxonomy" id="994334"/>
    <lineage>
        <taxon>Eukaryota</taxon>
        <taxon>Fungi</taxon>
        <taxon>Fungi incertae sedis</taxon>
        <taxon>Mucoromycota</taxon>
        <taxon>Mucoromycotina</taxon>
        <taxon>Endogonomycetes</taxon>
        <taxon>Endogonales</taxon>
        <taxon>Endogonaceae</taxon>
        <taxon>Jimgerdemannia</taxon>
    </lineage>
</organism>
<dbReference type="AlphaFoldDB" id="A0A433Q2Z7"/>
<reference evidence="3 4" key="1">
    <citation type="journal article" date="2018" name="New Phytol.">
        <title>Phylogenomics of Endogonaceae and evolution of mycorrhizas within Mucoromycota.</title>
        <authorList>
            <person name="Chang Y."/>
            <person name="Desiro A."/>
            <person name="Na H."/>
            <person name="Sandor L."/>
            <person name="Lipzen A."/>
            <person name="Clum A."/>
            <person name="Barry K."/>
            <person name="Grigoriev I.V."/>
            <person name="Martin F.M."/>
            <person name="Stajich J.E."/>
            <person name="Smith M.E."/>
            <person name="Bonito G."/>
            <person name="Spatafora J.W."/>
        </authorList>
    </citation>
    <scope>NUCLEOTIDE SEQUENCE [LARGE SCALE GENOMIC DNA]</scope>
    <source>
        <strain evidence="3 4">AD002</strain>
    </source>
</reference>
<evidence type="ECO:0000256" key="1">
    <source>
        <dbReference type="SAM" id="Phobius"/>
    </source>
</evidence>
<dbReference type="SUPFAM" id="SSF48097">
    <property type="entry name" value="Regulator of G-protein signaling, RGS"/>
    <property type="match status" value="1"/>
</dbReference>
<feature type="transmembrane region" description="Helical" evidence="1">
    <location>
        <begin position="53"/>
        <end position="79"/>
    </location>
</feature>
<comment type="caution">
    <text evidence="3">The sequence shown here is derived from an EMBL/GenBank/DDBJ whole genome shotgun (WGS) entry which is preliminary data.</text>
</comment>
<protein>
    <recommendedName>
        <fullName evidence="2">RGS domain-containing protein</fullName>
    </recommendedName>
</protein>
<keyword evidence="1" id="KW-0812">Transmembrane</keyword>
<dbReference type="Gene3D" id="1.10.167.10">
    <property type="entry name" value="Regulator of G-protein Signalling 4, domain 2"/>
    <property type="match status" value="1"/>
</dbReference>
<dbReference type="InterPro" id="IPR044926">
    <property type="entry name" value="RGS_subdomain_2"/>
</dbReference>
<evidence type="ECO:0000259" key="2">
    <source>
        <dbReference type="SMART" id="SM00315"/>
    </source>
</evidence>
<gene>
    <name evidence="3" type="ORF">BC938DRAFT_474079</name>
</gene>
<dbReference type="SMART" id="SM00315">
    <property type="entry name" value="RGS"/>
    <property type="match status" value="1"/>
</dbReference>
<keyword evidence="1" id="KW-0472">Membrane</keyword>
<sequence>RDKAFGSLFPFLARACKARKSSFFREAYSPSKGPEQADQHPIAMPTPPSGVSFLHTVVCVTIGAAYSSFTLATTLLYYIQARNSVSLNKRSLTFTIVGAISNAFGVFVYMCSFAWHDAWPCYMDFIACYLGMSIAALCLAGRAVRLVLIYYLQKSISSHMTNVPKWTKWFIPPTMSAIEARLDWMLVVSLILTFCYTAVVLATFRYYGDPEGRTVAIFPIISYHCSRAPELVPFFITCGLFIYIICPIALALTWKLRDGYGIRNSLWASVGTGFPCFLLYFVWEGDIDRNYAEYWTSVVWPCITAVAIHISSVVVPLYHYNRDRFESRLPNAPQFEEVLRDPVLFAKFCRYCVTVFCAELTRFVEDYQALKVMAIESFKCQFPEHNLTPPPPPNVYSSRRHLLDSNSSMRPIPTRLHSTTTDIYSVPPPTISISKSIETFFLSSHGQGLDEESIVAVARAANLPWLSHTKSVLSSDLPVPEAIKPSFCAFYNTFMKPGGMLEVNLTSETLNEIRLKIETNAYTLDMFEDAKREVLDLLQFNVFGRFYNHLQRKLGTAVFHNESIGRDHDTIYLERVL</sequence>
<feature type="transmembrane region" description="Helical" evidence="1">
    <location>
        <begin position="91"/>
        <end position="116"/>
    </location>
</feature>
<dbReference type="EMBL" id="RBNJ01017203">
    <property type="protein sequence ID" value="RUS24128.1"/>
    <property type="molecule type" value="Genomic_DNA"/>
</dbReference>
<feature type="transmembrane region" description="Helical" evidence="1">
    <location>
        <begin position="266"/>
        <end position="283"/>
    </location>
</feature>
<feature type="domain" description="RGS" evidence="2">
    <location>
        <begin position="334"/>
        <end position="550"/>
    </location>
</feature>
<evidence type="ECO:0000313" key="4">
    <source>
        <dbReference type="Proteomes" id="UP000274822"/>
    </source>
</evidence>
<keyword evidence="1" id="KW-1133">Transmembrane helix</keyword>
<feature type="transmembrane region" description="Helical" evidence="1">
    <location>
        <begin position="184"/>
        <end position="207"/>
    </location>
</feature>